<dbReference type="Pfam" id="PF05430">
    <property type="entry name" value="Methyltransf_30"/>
    <property type="match status" value="1"/>
</dbReference>
<dbReference type="InterPro" id="IPR008471">
    <property type="entry name" value="MnmC-like_methylTransf"/>
</dbReference>
<dbReference type="EMBL" id="QPGB01000002">
    <property type="protein sequence ID" value="RCS58027.1"/>
    <property type="molecule type" value="Genomic_DNA"/>
</dbReference>
<gene>
    <name evidence="10" type="primary">mnmC</name>
    <name evidence="13" type="ORF">DU000_04070</name>
</gene>
<feature type="region of interest" description="tRNA (mnm(5)s(2)U34)-methyltransferase" evidence="10">
    <location>
        <begin position="1"/>
        <end position="249"/>
    </location>
</feature>
<evidence type="ECO:0000256" key="9">
    <source>
        <dbReference type="ARBA" id="ARBA00023268"/>
    </source>
</evidence>
<dbReference type="InterPro" id="IPR006076">
    <property type="entry name" value="FAD-dep_OxRdtase"/>
</dbReference>
<comment type="subcellular location">
    <subcellularLocation>
        <location evidence="10">Cytoplasm</location>
    </subcellularLocation>
</comment>
<keyword evidence="4 10" id="KW-0808">Transferase</keyword>
<keyword evidence="9 10" id="KW-0511">Multifunctional enzyme</keyword>
<keyword evidence="6 10" id="KW-0819">tRNA processing</keyword>
<dbReference type="PANTHER" id="PTHR13847:SF283">
    <property type="entry name" value="TRNA 5-METHYLAMINOMETHYL-2-THIOURIDINE BIOSYNTHESIS BIFUNCTIONAL PROTEIN MNMC"/>
    <property type="match status" value="1"/>
</dbReference>
<accession>A0A368L369</accession>
<feature type="region of interest" description="FAD-dependent cmnm(5)s(2)U34 oxidoreductase" evidence="10">
    <location>
        <begin position="272"/>
        <end position="688"/>
    </location>
</feature>
<keyword evidence="14" id="KW-1185">Reference proteome</keyword>
<dbReference type="InterPro" id="IPR047785">
    <property type="entry name" value="tRNA_MNMC2"/>
</dbReference>
<dbReference type="EC" id="2.1.1.61" evidence="10"/>
<dbReference type="Pfam" id="PF01266">
    <property type="entry name" value="DAO"/>
    <property type="match status" value="1"/>
</dbReference>
<dbReference type="RefSeq" id="WP_114402114.1">
    <property type="nucleotide sequence ID" value="NZ_QPGB01000002.1"/>
</dbReference>
<evidence type="ECO:0000256" key="5">
    <source>
        <dbReference type="ARBA" id="ARBA00022691"/>
    </source>
</evidence>
<evidence type="ECO:0000256" key="2">
    <source>
        <dbReference type="ARBA" id="ARBA00022603"/>
    </source>
</evidence>
<dbReference type="Gene3D" id="3.50.50.60">
    <property type="entry name" value="FAD/NAD(P)-binding domain"/>
    <property type="match status" value="1"/>
</dbReference>
<evidence type="ECO:0000256" key="1">
    <source>
        <dbReference type="ARBA" id="ARBA00022490"/>
    </source>
</evidence>
<comment type="similarity">
    <text evidence="10">In the N-terminal section; belongs to the methyltransferase superfamily. tRNA (mnm(5)s(2)U34)-methyltransferase family.</text>
</comment>
<comment type="cofactor">
    <cofactor evidence="10">
        <name>FAD</name>
        <dbReference type="ChEBI" id="CHEBI:57692"/>
    </cofactor>
</comment>
<dbReference type="GO" id="GO:0005737">
    <property type="term" value="C:cytoplasm"/>
    <property type="evidence" value="ECO:0007669"/>
    <property type="project" value="UniProtKB-SubCell"/>
</dbReference>
<protein>
    <recommendedName>
        <fullName evidence="10">tRNA 5-methylaminomethyl-2-thiouridine biosynthesis bifunctional protein MnmC</fullName>
        <shortName evidence="10">tRNA mnm(5)s(2)U biosynthesis bifunctional protein</shortName>
    </recommendedName>
    <domain>
        <recommendedName>
            <fullName evidence="10">tRNA (mnm(5)s(2)U34)-methyltransferase</fullName>
            <ecNumber evidence="10">2.1.1.61</ecNumber>
        </recommendedName>
    </domain>
    <domain>
        <recommendedName>
            <fullName evidence="10">FAD-dependent cmnm(5)s(2)U34 oxidoreductase</fullName>
            <ecNumber evidence="10">1.5.-.-</ecNumber>
        </recommendedName>
    </domain>
</protein>
<evidence type="ECO:0000256" key="8">
    <source>
        <dbReference type="ARBA" id="ARBA00023002"/>
    </source>
</evidence>
<comment type="catalytic activity">
    <reaction evidence="10">
        <text>5-aminomethyl-2-thiouridine(34) in tRNA + S-adenosyl-L-methionine = 5-methylaminomethyl-2-thiouridine(34) in tRNA + S-adenosyl-L-homocysteine + H(+)</text>
        <dbReference type="Rhea" id="RHEA:19569"/>
        <dbReference type="Rhea" id="RHEA-COMP:10195"/>
        <dbReference type="Rhea" id="RHEA-COMP:10197"/>
        <dbReference type="ChEBI" id="CHEBI:15378"/>
        <dbReference type="ChEBI" id="CHEBI:57856"/>
        <dbReference type="ChEBI" id="CHEBI:59789"/>
        <dbReference type="ChEBI" id="CHEBI:74454"/>
        <dbReference type="ChEBI" id="CHEBI:74455"/>
        <dbReference type="EC" id="2.1.1.61"/>
    </reaction>
</comment>
<dbReference type="HAMAP" id="MF_01102">
    <property type="entry name" value="MnmC"/>
    <property type="match status" value="1"/>
</dbReference>
<dbReference type="NCBIfam" id="NF033855">
    <property type="entry name" value="tRNA_MNMC2"/>
    <property type="match status" value="1"/>
</dbReference>
<keyword evidence="5 10" id="KW-0949">S-adenosyl-L-methionine</keyword>
<evidence type="ECO:0000313" key="13">
    <source>
        <dbReference type="EMBL" id="RCS58027.1"/>
    </source>
</evidence>
<comment type="caution">
    <text evidence="13">The sequence shown here is derived from an EMBL/GenBank/DDBJ whole genome shotgun (WGS) entry which is preliminary data.</text>
</comment>
<evidence type="ECO:0000256" key="6">
    <source>
        <dbReference type="ARBA" id="ARBA00022694"/>
    </source>
</evidence>
<dbReference type="InterPro" id="IPR017610">
    <property type="entry name" value="tRNA_S-uridine_synth_MnmC_C"/>
</dbReference>
<keyword evidence="7 10" id="KW-0274">FAD</keyword>
<dbReference type="GO" id="GO:0002098">
    <property type="term" value="P:tRNA wobble uridine modification"/>
    <property type="evidence" value="ECO:0007669"/>
    <property type="project" value="TreeGrafter"/>
</dbReference>
<evidence type="ECO:0000256" key="3">
    <source>
        <dbReference type="ARBA" id="ARBA00022630"/>
    </source>
</evidence>
<feature type="domain" description="MnmC-like methyltransferase" evidence="12">
    <location>
        <begin position="132"/>
        <end position="248"/>
    </location>
</feature>
<evidence type="ECO:0000256" key="4">
    <source>
        <dbReference type="ARBA" id="ARBA00022679"/>
    </source>
</evidence>
<proteinExistence type="inferred from homology"/>
<dbReference type="InterPro" id="IPR036188">
    <property type="entry name" value="FAD/NAD-bd_sf"/>
</dbReference>
<dbReference type="GO" id="GO:0004808">
    <property type="term" value="F:tRNA (5-methylaminomethyl-2-thiouridylate)(34)-methyltransferase activity"/>
    <property type="evidence" value="ECO:0007669"/>
    <property type="project" value="UniProtKB-EC"/>
</dbReference>
<evidence type="ECO:0000259" key="11">
    <source>
        <dbReference type="Pfam" id="PF01266"/>
    </source>
</evidence>
<dbReference type="SUPFAM" id="SSF54373">
    <property type="entry name" value="FAD-linked reductases, C-terminal domain"/>
    <property type="match status" value="1"/>
</dbReference>
<evidence type="ECO:0000256" key="10">
    <source>
        <dbReference type="HAMAP-Rule" id="MF_01102"/>
    </source>
</evidence>
<dbReference type="GO" id="GO:0050660">
    <property type="term" value="F:flavin adenine dinucleotide binding"/>
    <property type="evidence" value="ECO:0007669"/>
    <property type="project" value="UniProtKB-UniRule"/>
</dbReference>
<evidence type="ECO:0000313" key="14">
    <source>
        <dbReference type="Proteomes" id="UP000252357"/>
    </source>
</evidence>
<dbReference type="InterPro" id="IPR029063">
    <property type="entry name" value="SAM-dependent_MTases_sf"/>
</dbReference>
<keyword evidence="2 10" id="KW-0489">Methyltransferase</keyword>
<reference evidence="13 14" key="1">
    <citation type="journal article" date="2018" name="Int. J. Syst. Evol. Microbiol.">
        <title>Parvibium lacunae gen. nov., sp. nov., a new member of the family Alcaligenaceae isolated from a freshwater pond.</title>
        <authorList>
            <person name="Chen W.M."/>
            <person name="Xie P.B."/>
            <person name="Hsu M.Y."/>
            <person name="Sheu S.Y."/>
        </authorList>
    </citation>
    <scope>NUCLEOTIDE SEQUENCE [LARGE SCALE GENOMIC DNA]</scope>
    <source>
        <strain evidence="13 14">KMB9</strain>
    </source>
</reference>
<dbReference type="InterPro" id="IPR023032">
    <property type="entry name" value="tRNA_MAMT_biosynth_bifunc_MnmC"/>
</dbReference>
<keyword evidence="3 10" id="KW-0285">Flavoprotein</keyword>
<dbReference type="Proteomes" id="UP000252357">
    <property type="component" value="Unassembled WGS sequence"/>
</dbReference>
<feature type="domain" description="FAD dependent oxidoreductase" evidence="11">
    <location>
        <begin position="269"/>
        <end position="659"/>
    </location>
</feature>
<dbReference type="SUPFAM" id="SSF51905">
    <property type="entry name" value="FAD/NAD(P)-binding domain"/>
    <property type="match status" value="1"/>
</dbReference>
<sequence length="688" mass="74293">MPTPAATPADLAQHAQPAPDIAAIDWSQTQPHNQQFNDIYFSTVDGLAETNYVFIQHNQLLARWHRLPSHSHFTIIENGFGTGLNFLCAWQAFLAQAPADSHLHFVSTERYPLTRTDLQQALQLWPSLSLESAALLSQYQLPSRGFHRYHFAQDRIHLTLLVGDMNQLLPQLQAQADCWFLDGFAPAKNPDMWSPTLFQEMRRLSKPGATFATFTSAGEVKRGLQAAGFDVQKVPGYGRKRDMLCGYLPDQTSSDARTWRATCRPPQSVAIVGAGLAGCHAAAALARYGWSVSLFEQGQAVASAASGNPVGVLYARLSTQLKEQQLQLRALSKFILQGLEYSSRLLLGLAPANTTGTAATAPTSTPAGVLQLAFNDAELSRAQGILGAGLPTNLVQWVSAAQASELAGIEVRYPGLFYPQAGWTSPPYWCRALTQHTQIQTHLTTTAVELCVSAAGVAAGVTAGLAPSLIINGQSQWEVRCKLAETNGFGYRSRHDHLILANAHEANLLLGKQGLPVLPMQYLRGQITQFPALPASQPLRTVLCAEGYCAPASAGWHTCGATFDKSERDLSVRSADHLQNLMALAQLSPALSQSAAPYLGAGTSAPALQGRAAFRCATPDFKPIVGWLAQPNELPLGLTLAHGARGLITAPLSGESLVDSLLGLPHCLSQTMQESIDPMRFMQSKRRI</sequence>
<evidence type="ECO:0000259" key="12">
    <source>
        <dbReference type="Pfam" id="PF05430"/>
    </source>
</evidence>
<dbReference type="GO" id="GO:0016645">
    <property type="term" value="F:oxidoreductase activity, acting on the CH-NH group of donors"/>
    <property type="evidence" value="ECO:0007669"/>
    <property type="project" value="InterPro"/>
</dbReference>
<dbReference type="Gene3D" id="3.40.50.150">
    <property type="entry name" value="Vaccinia Virus protein VP39"/>
    <property type="match status" value="1"/>
</dbReference>
<keyword evidence="1 10" id="KW-0963">Cytoplasm</keyword>
<dbReference type="NCBIfam" id="TIGR03197">
    <property type="entry name" value="MnmC_Cterm"/>
    <property type="match status" value="1"/>
</dbReference>
<dbReference type="Gene3D" id="3.30.9.10">
    <property type="entry name" value="D-Amino Acid Oxidase, subunit A, domain 2"/>
    <property type="match status" value="1"/>
</dbReference>
<dbReference type="EC" id="1.5.-.-" evidence="10"/>
<dbReference type="PANTHER" id="PTHR13847">
    <property type="entry name" value="SARCOSINE DEHYDROGENASE-RELATED"/>
    <property type="match status" value="1"/>
</dbReference>
<keyword evidence="8 10" id="KW-0560">Oxidoreductase</keyword>
<dbReference type="GO" id="GO:0032259">
    <property type="term" value="P:methylation"/>
    <property type="evidence" value="ECO:0007669"/>
    <property type="project" value="UniProtKB-KW"/>
</dbReference>
<dbReference type="OrthoDB" id="9786494at2"/>
<evidence type="ECO:0000256" key="7">
    <source>
        <dbReference type="ARBA" id="ARBA00022827"/>
    </source>
</evidence>
<dbReference type="AlphaFoldDB" id="A0A368L369"/>
<comment type="function">
    <text evidence="10">Catalyzes the last two steps in the biosynthesis of 5-methylaminomethyl-2-thiouridine (mnm(5)s(2)U) at the wobble position (U34) in tRNA. Catalyzes the FAD-dependent demodification of cmnm(5)s(2)U34 to nm(5)s(2)U34, followed by the transfer of a methyl group from S-adenosyl-L-methionine to nm(5)s(2)U34, to form mnm(5)s(2)U34.</text>
</comment>
<name>A0A368L369_9BURK</name>
<dbReference type="SUPFAM" id="SSF53335">
    <property type="entry name" value="S-adenosyl-L-methionine-dependent methyltransferases"/>
    <property type="match status" value="1"/>
</dbReference>
<comment type="similarity">
    <text evidence="10">In the C-terminal section; belongs to the DAO family.</text>
</comment>
<organism evidence="13 14">
    <name type="scientific">Parvibium lacunae</name>
    <dbReference type="NCBI Taxonomy" id="1888893"/>
    <lineage>
        <taxon>Bacteria</taxon>
        <taxon>Pseudomonadati</taxon>
        <taxon>Pseudomonadota</taxon>
        <taxon>Betaproteobacteria</taxon>
        <taxon>Burkholderiales</taxon>
        <taxon>Alcaligenaceae</taxon>
        <taxon>Parvibium</taxon>
    </lineage>
</organism>